<name>A0A7J7JIH9_BUGNE</name>
<dbReference type="AlphaFoldDB" id="A0A7J7JIH9"/>
<comment type="caution">
    <text evidence="9">The sequence shown here is derived from an EMBL/GenBank/DDBJ whole genome shotgun (WGS) entry which is preliminary data.</text>
</comment>
<dbReference type="SMART" id="SM00657">
    <property type="entry name" value="RPOL4c"/>
    <property type="match status" value="1"/>
</dbReference>
<organism evidence="9 10">
    <name type="scientific">Bugula neritina</name>
    <name type="common">Brown bryozoan</name>
    <name type="synonym">Sertularia neritina</name>
    <dbReference type="NCBI Taxonomy" id="10212"/>
    <lineage>
        <taxon>Eukaryota</taxon>
        <taxon>Metazoa</taxon>
        <taxon>Spiralia</taxon>
        <taxon>Lophotrochozoa</taxon>
        <taxon>Bryozoa</taxon>
        <taxon>Gymnolaemata</taxon>
        <taxon>Cheilostomatida</taxon>
        <taxon>Flustrina</taxon>
        <taxon>Buguloidea</taxon>
        <taxon>Bugulidae</taxon>
        <taxon>Bugula</taxon>
    </lineage>
</organism>
<dbReference type="FunFam" id="1.20.1250.40:FF:000001">
    <property type="entry name" value="DNA-directed RNA polymerase II subunit RPB4"/>
    <property type="match status" value="1"/>
</dbReference>
<feature type="domain" description="RNA polymerase Rpb4/RPC9 core" evidence="8">
    <location>
        <begin position="23"/>
        <end position="140"/>
    </location>
</feature>
<proteinExistence type="inferred from homology"/>
<evidence type="ECO:0000256" key="4">
    <source>
        <dbReference type="ARBA" id="ARBA00023242"/>
    </source>
</evidence>
<evidence type="ECO:0000256" key="5">
    <source>
        <dbReference type="ARBA" id="ARBA00025724"/>
    </source>
</evidence>
<dbReference type="GO" id="GO:0006352">
    <property type="term" value="P:DNA-templated transcription initiation"/>
    <property type="evidence" value="ECO:0007669"/>
    <property type="project" value="InterPro"/>
</dbReference>
<dbReference type="InterPro" id="IPR010997">
    <property type="entry name" value="HRDC-like_sf"/>
</dbReference>
<dbReference type="Proteomes" id="UP000593567">
    <property type="component" value="Unassembled WGS sequence"/>
</dbReference>
<evidence type="ECO:0000256" key="7">
    <source>
        <dbReference type="ARBA" id="ARBA00073914"/>
    </source>
</evidence>
<keyword evidence="2" id="KW-0240">DNA-directed RNA polymerase</keyword>
<accession>A0A7J7JIH9</accession>
<evidence type="ECO:0000313" key="10">
    <source>
        <dbReference type="Proteomes" id="UP000593567"/>
    </source>
</evidence>
<evidence type="ECO:0000256" key="2">
    <source>
        <dbReference type="ARBA" id="ARBA00022478"/>
    </source>
</evidence>
<dbReference type="Pfam" id="PF03874">
    <property type="entry name" value="RNA_pol_Rpb4"/>
    <property type="match status" value="1"/>
</dbReference>
<dbReference type="PANTHER" id="PTHR21297">
    <property type="entry name" value="DNA-DIRECTED RNA POLYMERASE II"/>
    <property type="match status" value="1"/>
</dbReference>
<comment type="subcellular location">
    <subcellularLocation>
        <location evidence="1">Nucleus</location>
    </subcellularLocation>
</comment>
<dbReference type="InterPro" id="IPR038324">
    <property type="entry name" value="Rpb4/RPC9_sf"/>
</dbReference>
<dbReference type="OrthoDB" id="2186918at2759"/>
<dbReference type="GO" id="GO:0000166">
    <property type="term" value="F:nucleotide binding"/>
    <property type="evidence" value="ECO:0007669"/>
    <property type="project" value="InterPro"/>
</dbReference>
<dbReference type="EMBL" id="VXIV02002410">
    <property type="protein sequence ID" value="KAF6025877.1"/>
    <property type="molecule type" value="Genomic_DNA"/>
</dbReference>
<keyword evidence="10" id="KW-1185">Reference proteome</keyword>
<comment type="similarity">
    <text evidence="5">Belongs to the eukaryotic RPB4 RNA polymerase subunit family.</text>
</comment>
<dbReference type="Gene3D" id="1.20.1250.40">
    <property type="match status" value="1"/>
</dbReference>
<evidence type="ECO:0000256" key="3">
    <source>
        <dbReference type="ARBA" id="ARBA00023163"/>
    </source>
</evidence>
<dbReference type="InterPro" id="IPR006590">
    <property type="entry name" value="RNA_pol_Rpb4/RPC9_core"/>
</dbReference>
<dbReference type="InterPro" id="IPR045222">
    <property type="entry name" value="Rpb4-like"/>
</dbReference>
<dbReference type="SUPFAM" id="SSF47819">
    <property type="entry name" value="HRDC-like"/>
    <property type="match status" value="1"/>
</dbReference>
<dbReference type="InterPro" id="IPR005574">
    <property type="entry name" value="Rpb4/RPC9"/>
</dbReference>
<sequence length="141" mass="16371">MATSNALPNDQVEEDAGELKFPKEFENAETLLVSEVHMLLDHRKKQNEEADEEQELSKVFTKTLSYAQRFSKYKNKETISAVRELLRQKRVHKFELAALANLAPETAEEAKTLIPSMEDRFPDEELQPILDDIKTKRSFQY</sequence>
<evidence type="ECO:0000256" key="1">
    <source>
        <dbReference type="ARBA" id="ARBA00004123"/>
    </source>
</evidence>
<reference evidence="9" key="1">
    <citation type="submission" date="2020-06" db="EMBL/GenBank/DDBJ databases">
        <title>Draft genome of Bugula neritina, a colonial animal packing powerful symbionts and potential medicines.</title>
        <authorList>
            <person name="Rayko M."/>
        </authorList>
    </citation>
    <scope>NUCLEOTIDE SEQUENCE [LARGE SCALE GENOMIC DNA]</scope>
    <source>
        <strain evidence="9">Kwan_BN1</strain>
    </source>
</reference>
<gene>
    <name evidence="9" type="ORF">EB796_015816</name>
</gene>
<evidence type="ECO:0000313" key="9">
    <source>
        <dbReference type="EMBL" id="KAF6025877.1"/>
    </source>
</evidence>
<evidence type="ECO:0000259" key="8">
    <source>
        <dbReference type="SMART" id="SM00657"/>
    </source>
</evidence>
<dbReference type="GO" id="GO:0000428">
    <property type="term" value="C:DNA-directed RNA polymerase complex"/>
    <property type="evidence" value="ECO:0007669"/>
    <property type="project" value="UniProtKB-KW"/>
</dbReference>
<protein>
    <recommendedName>
        <fullName evidence="6">DNA-directed RNA polymerase II subunit RPB4</fullName>
    </recommendedName>
    <alternativeName>
        <fullName evidence="7">DNA-directed RNA polymerase II subunit rpb4</fullName>
    </alternativeName>
</protein>
<keyword evidence="4" id="KW-0539">Nucleus</keyword>
<evidence type="ECO:0000256" key="6">
    <source>
        <dbReference type="ARBA" id="ARBA00072215"/>
    </source>
</evidence>
<dbReference type="GO" id="GO:0005654">
    <property type="term" value="C:nucleoplasm"/>
    <property type="evidence" value="ECO:0007669"/>
    <property type="project" value="UniProtKB-ARBA"/>
</dbReference>
<keyword evidence="3" id="KW-0804">Transcription</keyword>